<keyword evidence="3 7" id="KW-0808">Transferase</keyword>
<feature type="domain" description="Methyltransferase" evidence="6">
    <location>
        <begin position="29"/>
        <end position="121"/>
    </location>
</feature>
<dbReference type="GO" id="GO:0008168">
    <property type="term" value="F:methyltransferase activity"/>
    <property type="evidence" value="ECO:0007669"/>
    <property type="project" value="UniProtKB-KW"/>
</dbReference>
<evidence type="ECO:0000256" key="5">
    <source>
        <dbReference type="ARBA" id="ARBA00023098"/>
    </source>
</evidence>
<dbReference type="RefSeq" id="WP_093031823.1">
    <property type="nucleotide sequence ID" value="NZ_FNNZ01000009.1"/>
</dbReference>
<dbReference type="PANTHER" id="PTHR43667:SF1">
    <property type="entry name" value="CYCLOPROPANE-FATTY-ACYL-PHOSPHOLIPID SYNTHASE"/>
    <property type="match status" value="1"/>
</dbReference>
<dbReference type="InterPro" id="IPR041698">
    <property type="entry name" value="Methyltransf_25"/>
</dbReference>
<dbReference type="EMBL" id="FNNZ01000009">
    <property type="protein sequence ID" value="SDW85097.1"/>
    <property type="molecule type" value="Genomic_DNA"/>
</dbReference>
<dbReference type="GO" id="GO:0032259">
    <property type="term" value="P:methylation"/>
    <property type="evidence" value="ECO:0007669"/>
    <property type="project" value="UniProtKB-KW"/>
</dbReference>
<dbReference type="OrthoDB" id="323463at2"/>
<dbReference type="Proteomes" id="UP000198816">
    <property type="component" value="Unassembled WGS sequence"/>
</dbReference>
<evidence type="ECO:0000256" key="3">
    <source>
        <dbReference type="ARBA" id="ARBA00022679"/>
    </source>
</evidence>
<protein>
    <submittedName>
        <fullName evidence="7">Methyltransferase domain-containing protein</fullName>
    </submittedName>
</protein>
<dbReference type="Pfam" id="PF13649">
    <property type="entry name" value="Methyltransf_25"/>
    <property type="match status" value="1"/>
</dbReference>
<name>A0A1H2WX31_THIRO</name>
<evidence type="ECO:0000256" key="2">
    <source>
        <dbReference type="ARBA" id="ARBA00022603"/>
    </source>
</evidence>
<proteinExistence type="inferred from homology"/>
<sequence>MQINDPNAYRRCEEIDLIGDLINVRGRRVLELGCGAAYMTRALATRFGAARITATEVDRIQHARNLAIADLPQVTFRFGGAESIADPDASYDLVVMLKSLHHVPIAAMDQALREIHRVLVPSCLLYVCEPVYWGDFNAIMRLIDDERLVREAAFEALRNAVDAGLFELVEEVFFESEGIYPDWESFAARFIDVTHSERNLDAARLAEIRAAFERHLTPQGVRLWKPHRIDLLRRVD</sequence>
<evidence type="ECO:0000259" key="6">
    <source>
        <dbReference type="Pfam" id="PF13649"/>
    </source>
</evidence>
<dbReference type="AlphaFoldDB" id="A0A1H2WX31"/>
<dbReference type="InterPro" id="IPR029063">
    <property type="entry name" value="SAM-dependent_MTases_sf"/>
</dbReference>
<keyword evidence="5" id="KW-0443">Lipid metabolism</keyword>
<keyword evidence="8" id="KW-1185">Reference proteome</keyword>
<dbReference type="GO" id="GO:0006629">
    <property type="term" value="P:lipid metabolic process"/>
    <property type="evidence" value="ECO:0007669"/>
    <property type="project" value="UniProtKB-KW"/>
</dbReference>
<keyword evidence="2 7" id="KW-0489">Methyltransferase</keyword>
<dbReference type="STRING" id="1058.SAMN05421783_109165"/>
<reference evidence="8" key="1">
    <citation type="submission" date="2016-10" db="EMBL/GenBank/DDBJ databases">
        <authorList>
            <person name="Varghese N."/>
            <person name="Submissions S."/>
        </authorList>
    </citation>
    <scope>NUCLEOTIDE SEQUENCE [LARGE SCALE GENOMIC DNA]</scope>
    <source>
        <strain evidence="8">DSM 217</strain>
    </source>
</reference>
<evidence type="ECO:0000256" key="1">
    <source>
        <dbReference type="ARBA" id="ARBA00010815"/>
    </source>
</evidence>
<dbReference type="SUPFAM" id="SSF53335">
    <property type="entry name" value="S-adenosyl-L-methionine-dependent methyltransferases"/>
    <property type="match status" value="1"/>
</dbReference>
<accession>A0A1H2WX31</accession>
<comment type="similarity">
    <text evidence="1">Belongs to the CFA/CMAS family.</text>
</comment>
<dbReference type="CDD" id="cd02440">
    <property type="entry name" value="AdoMet_MTases"/>
    <property type="match status" value="1"/>
</dbReference>
<dbReference type="Gene3D" id="3.40.50.150">
    <property type="entry name" value="Vaccinia Virus protein VP39"/>
    <property type="match status" value="1"/>
</dbReference>
<organism evidence="7 8">
    <name type="scientific">Thiocapsa roseopersicina</name>
    <dbReference type="NCBI Taxonomy" id="1058"/>
    <lineage>
        <taxon>Bacteria</taxon>
        <taxon>Pseudomonadati</taxon>
        <taxon>Pseudomonadota</taxon>
        <taxon>Gammaproteobacteria</taxon>
        <taxon>Chromatiales</taxon>
        <taxon>Chromatiaceae</taxon>
        <taxon>Thiocapsa</taxon>
    </lineage>
</organism>
<keyword evidence="4" id="KW-0949">S-adenosyl-L-methionine</keyword>
<gene>
    <name evidence="7" type="ORF">SAMN05421783_109165</name>
</gene>
<dbReference type="PANTHER" id="PTHR43667">
    <property type="entry name" value="CYCLOPROPANE-FATTY-ACYL-PHOSPHOLIPID SYNTHASE"/>
    <property type="match status" value="1"/>
</dbReference>
<evidence type="ECO:0000313" key="8">
    <source>
        <dbReference type="Proteomes" id="UP000198816"/>
    </source>
</evidence>
<dbReference type="InterPro" id="IPR050723">
    <property type="entry name" value="CFA/CMAS"/>
</dbReference>
<evidence type="ECO:0000256" key="4">
    <source>
        <dbReference type="ARBA" id="ARBA00022691"/>
    </source>
</evidence>
<evidence type="ECO:0000313" key="7">
    <source>
        <dbReference type="EMBL" id="SDW85097.1"/>
    </source>
</evidence>